<evidence type="ECO:0000256" key="1">
    <source>
        <dbReference type="SAM" id="Phobius"/>
    </source>
</evidence>
<feature type="transmembrane region" description="Helical" evidence="1">
    <location>
        <begin position="18"/>
        <end position="36"/>
    </location>
</feature>
<reference evidence="2" key="1">
    <citation type="submission" date="2018-04" db="EMBL/GenBank/DDBJ databases">
        <authorList>
            <person name="Go L.Y."/>
            <person name="Mitchell J.A."/>
        </authorList>
    </citation>
    <scope>NUCLEOTIDE SEQUENCE</scope>
    <source>
        <tissue evidence="2">Whole organism</tissue>
    </source>
</reference>
<name>A0A336KDW4_CULSO</name>
<dbReference type="EMBL" id="UFQS01000340">
    <property type="protein sequence ID" value="SSX03004.1"/>
    <property type="molecule type" value="Genomic_DNA"/>
</dbReference>
<gene>
    <name evidence="2" type="primary">CSON008883</name>
</gene>
<organism evidence="2">
    <name type="scientific">Culicoides sonorensis</name>
    <name type="common">Biting midge</name>
    <dbReference type="NCBI Taxonomy" id="179676"/>
    <lineage>
        <taxon>Eukaryota</taxon>
        <taxon>Metazoa</taxon>
        <taxon>Ecdysozoa</taxon>
        <taxon>Arthropoda</taxon>
        <taxon>Hexapoda</taxon>
        <taxon>Insecta</taxon>
        <taxon>Pterygota</taxon>
        <taxon>Neoptera</taxon>
        <taxon>Endopterygota</taxon>
        <taxon>Diptera</taxon>
        <taxon>Nematocera</taxon>
        <taxon>Chironomoidea</taxon>
        <taxon>Ceratopogonidae</taxon>
        <taxon>Ceratopogoninae</taxon>
        <taxon>Culicoides</taxon>
        <taxon>Monoculicoides</taxon>
    </lineage>
</organism>
<proteinExistence type="predicted"/>
<dbReference type="VEuPathDB" id="VectorBase:CSON008883"/>
<sequence length="59" mass="7142">MKHNNCQKLQHINKNYNTYTRFMIIIIIIIIKRSTLTKKKFGILKPVCLLNLQKHIKKY</sequence>
<keyword evidence="1" id="KW-1133">Transmembrane helix</keyword>
<reference evidence="3" key="2">
    <citation type="submission" date="2018-07" db="EMBL/GenBank/DDBJ databases">
        <authorList>
            <person name="Quirk P.G."/>
            <person name="Krulwich T.A."/>
        </authorList>
    </citation>
    <scope>NUCLEOTIDE SEQUENCE</scope>
</reference>
<accession>A0A336KDW4</accession>
<dbReference type="AlphaFoldDB" id="A0A336KDW4"/>
<keyword evidence="1" id="KW-0472">Membrane</keyword>
<evidence type="ECO:0000313" key="2">
    <source>
        <dbReference type="EMBL" id="SSX03004.1"/>
    </source>
</evidence>
<dbReference type="EMBL" id="UFQT01000340">
    <property type="protein sequence ID" value="SSX23371.1"/>
    <property type="molecule type" value="Genomic_DNA"/>
</dbReference>
<keyword evidence="1" id="KW-0812">Transmembrane</keyword>
<evidence type="ECO:0000313" key="3">
    <source>
        <dbReference type="EMBL" id="SSX23371.1"/>
    </source>
</evidence>
<protein>
    <submittedName>
        <fullName evidence="2">CSON008883 protein</fullName>
    </submittedName>
</protein>